<dbReference type="GO" id="GO:0070573">
    <property type="term" value="F:metallodipeptidase activity"/>
    <property type="evidence" value="ECO:0007669"/>
    <property type="project" value="InterPro"/>
</dbReference>
<dbReference type="InterPro" id="IPR008257">
    <property type="entry name" value="Pept_M19"/>
</dbReference>
<evidence type="ECO:0000313" key="1">
    <source>
        <dbReference type="EMBL" id="HEF65968.1"/>
    </source>
</evidence>
<dbReference type="Pfam" id="PF01244">
    <property type="entry name" value="Peptidase_M19"/>
    <property type="match status" value="1"/>
</dbReference>
<accession>A0A7C2BGY0</accession>
<protein>
    <submittedName>
        <fullName evidence="1">Membrane dipeptidase</fullName>
    </submittedName>
</protein>
<dbReference type="InterPro" id="IPR032466">
    <property type="entry name" value="Metal_Hydrolase"/>
</dbReference>
<name>A0A7C2BGY0_THERO</name>
<proteinExistence type="predicted"/>
<dbReference type="CDD" id="cd01301">
    <property type="entry name" value="rDP_like"/>
    <property type="match status" value="1"/>
</dbReference>
<dbReference type="PANTHER" id="PTHR10443:SF12">
    <property type="entry name" value="DIPEPTIDASE"/>
    <property type="match status" value="1"/>
</dbReference>
<dbReference type="Gene3D" id="3.20.20.140">
    <property type="entry name" value="Metal-dependent hydrolases"/>
    <property type="match status" value="1"/>
</dbReference>
<dbReference type="GO" id="GO:0006508">
    <property type="term" value="P:proteolysis"/>
    <property type="evidence" value="ECO:0007669"/>
    <property type="project" value="InterPro"/>
</dbReference>
<dbReference type="SUPFAM" id="SSF51556">
    <property type="entry name" value="Metallo-dependent hydrolases"/>
    <property type="match status" value="1"/>
</dbReference>
<sequence length="328" mass="35988">MASEGEFTVWEPIIDGHTDYVLSLLETGRNFFSESDCGHVDLPRAKRGGIGAMLTAIFVRDEYLPHQALARTLRAVDFLFRTIEASGGAMELITSASQLEACLDRGTFGVILHYEGAEAIDPEFAVLRLSYQLGLRSLGLTWSRPNIFAEGVGPQDRGRGLTSLGRALVRACNELGILIDVSHLNDAGFWDVLEYSTKPVVASHSNCRALCPVARNLSDEQILALAKKGGLIGINFHVGFLRAGAERPEDVRLDDVIAHIDHIVELAGVDHVGFGSDFDGATMPADLADAAHLPRLLETLARRGYDETALRKICRENWLRVIRAAWRE</sequence>
<dbReference type="PANTHER" id="PTHR10443">
    <property type="entry name" value="MICROSOMAL DIPEPTIDASE"/>
    <property type="match status" value="1"/>
</dbReference>
<dbReference type="AlphaFoldDB" id="A0A7C2BGY0"/>
<dbReference type="PROSITE" id="PS51365">
    <property type="entry name" value="RENAL_DIPEPTIDASE_2"/>
    <property type="match status" value="1"/>
</dbReference>
<gene>
    <name evidence="1" type="ORF">ENP47_10270</name>
</gene>
<comment type="caution">
    <text evidence="1">The sequence shown here is derived from an EMBL/GenBank/DDBJ whole genome shotgun (WGS) entry which is preliminary data.</text>
</comment>
<reference evidence="1" key="1">
    <citation type="journal article" date="2020" name="mSystems">
        <title>Genome- and Community-Level Interaction Insights into Carbon Utilization and Element Cycling Functions of Hydrothermarchaeota in Hydrothermal Sediment.</title>
        <authorList>
            <person name="Zhou Z."/>
            <person name="Liu Y."/>
            <person name="Xu W."/>
            <person name="Pan J."/>
            <person name="Luo Z.H."/>
            <person name="Li M."/>
        </authorList>
    </citation>
    <scope>NUCLEOTIDE SEQUENCE [LARGE SCALE GENOMIC DNA]</scope>
    <source>
        <strain evidence="1">SpSt-222</strain>
    </source>
</reference>
<dbReference type="EMBL" id="DSJL01000011">
    <property type="protein sequence ID" value="HEF65968.1"/>
    <property type="molecule type" value="Genomic_DNA"/>
</dbReference>
<organism evidence="1">
    <name type="scientific">Thermomicrobium roseum</name>
    <dbReference type="NCBI Taxonomy" id="500"/>
    <lineage>
        <taxon>Bacteria</taxon>
        <taxon>Pseudomonadati</taxon>
        <taxon>Thermomicrobiota</taxon>
        <taxon>Thermomicrobia</taxon>
        <taxon>Thermomicrobiales</taxon>
        <taxon>Thermomicrobiaceae</taxon>
        <taxon>Thermomicrobium</taxon>
    </lineage>
</organism>